<comment type="caution">
    <text evidence="5">The sequence shown here is derived from an EMBL/GenBank/DDBJ whole genome shotgun (WGS) entry which is preliminary data.</text>
</comment>
<evidence type="ECO:0000313" key="6">
    <source>
        <dbReference type="Proteomes" id="UP001549167"/>
    </source>
</evidence>
<dbReference type="PROSITE" id="PS50949">
    <property type="entry name" value="HTH_GNTR"/>
    <property type="match status" value="1"/>
</dbReference>
<keyword evidence="6" id="KW-1185">Reference proteome</keyword>
<gene>
    <name evidence="5" type="ORF">ABID56_002212</name>
</gene>
<dbReference type="CDD" id="cd07377">
    <property type="entry name" value="WHTH_GntR"/>
    <property type="match status" value="1"/>
</dbReference>
<dbReference type="InterPro" id="IPR036388">
    <property type="entry name" value="WH-like_DNA-bd_sf"/>
</dbReference>
<evidence type="ECO:0000313" key="5">
    <source>
        <dbReference type="EMBL" id="MET3684086.1"/>
    </source>
</evidence>
<dbReference type="PANTHER" id="PTHR38445">
    <property type="entry name" value="HTH-TYPE TRANSCRIPTIONAL REPRESSOR YTRA"/>
    <property type="match status" value="1"/>
</dbReference>
<dbReference type="InterPro" id="IPR036390">
    <property type="entry name" value="WH_DNA-bd_sf"/>
</dbReference>
<keyword evidence="2 5" id="KW-0238">DNA-binding</keyword>
<dbReference type="Gene3D" id="1.10.10.10">
    <property type="entry name" value="Winged helix-like DNA-binding domain superfamily/Winged helix DNA-binding domain"/>
    <property type="match status" value="1"/>
</dbReference>
<accession>A0ABV2KZV2</accession>
<dbReference type="EMBL" id="JBEPMX010000012">
    <property type="protein sequence ID" value="MET3684086.1"/>
    <property type="molecule type" value="Genomic_DNA"/>
</dbReference>
<dbReference type="Pfam" id="PF00392">
    <property type="entry name" value="GntR"/>
    <property type="match status" value="1"/>
</dbReference>
<dbReference type="InterPro" id="IPR000524">
    <property type="entry name" value="Tscrpt_reg_HTH_GntR"/>
</dbReference>
<evidence type="ECO:0000259" key="4">
    <source>
        <dbReference type="PROSITE" id="PS50949"/>
    </source>
</evidence>
<dbReference type="Proteomes" id="UP001549167">
    <property type="component" value="Unassembled WGS sequence"/>
</dbReference>
<dbReference type="GO" id="GO:0003677">
    <property type="term" value="F:DNA binding"/>
    <property type="evidence" value="ECO:0007669"/>
    <property type="project" value="UniProtKB-KW"/>
</dbReference>
<dbReference type="PANTHER" id="PTHR38445:SF10">
    <property type="entry name" value="GNTR-FAMILY TRANSCRIPTIONAL REGULATOR"/>
    <property type="match status" value="1"/>
</dbReference>
<evidence type="ECO:0000256" key="2">
    <source>
        <dbReference type="ARBA" id="ARBA00023125"/>
    </source>
</evidence>
<dbReference type="RefSeq" id="WP_354221107.1">
    <property type="nucleotide sequence ID" value="NZ_JBEPMX010000012.1"/>
</dbReference>
<feature type="domain" description="HTH gntR-type" evidence="4">
    <location>
        <begin position="8"/>
        <end position="76"/>
    </location>
</feature>
<protein>
    <submittedName>
        <fullName evidence="5">DNA-binding transcriptional regulator YhcF (GntR family)</fullName>
    </submittedName>
</protein>
<reference evidence="5 6" key="1">
    <citation type="submission" date="2024-06" db="EMBL/GenBank/DDBJ databases">
        <title>Genomic Encyclopedia of Type Strains, Phase IV (KMG-IV): sequencing the most valuable type-strain genomes for metagenomic binning, comparative biology and taxonomic classification.</title>
        <authorList>
            <person name="Goeker M."/>
        </authorList>
    </citation>
    <scope>NUCLEOTIDE SEQUENCE [LARGE SCALE GENOMIC DNA]</scope>
    <source>
        <strain evidence="5 6">DSM 23520</strain>
    </source>
</reference>
<dbReference type="SUPFAM" id="SSF46785">
    <property type="entry name" value="Winged helix' DNA-binding domain"/>
    <property type="match status" value="1"/>
</dbReference>
<keyword evidence="1" id="KW-0805">Transcription regulation</keyword>
<evidence type="ECO:0000256" key="3">
    <source>
        <dbReference type="ARBA" id="ARBA00023163"/>
    </source>
</evidence>
<keyword evidence="3" id="KW-0804">Transcription</keyword>
<evidence type="ECO:0000256" key="1">
    <source>
        <dbReference type="ARBA" id="ARBA00023015"/>
    </source>
</evidence>
<name>A0ABV2KZV2_9BACI</name>
<sequence>MLDHNRMTPIYVQIAEWLENEILNQRLAAHDKMYSQYQLADLFNINPATAGKGITTLLDDDLLYKKRGLGTFVSEHARETIIQKRKDETLQRMIDDLVREAEYLDVSQEELIKRLHQARREGGSS</sequence>
<proteinExistence type="predicted"/>
<organism evidence="5 6">
    <name type="scientific">Alkalibacillus flavidus</name>
    <dbReference type="NCBI Taxonomy" id="546021"/>
    <lineage>
        <taxon>Bacteria</taxon>
        <taxon>Bacillati</taxon>
        <taxon>Bacillota</taxon>
        <taxon>Bacilli</taxon>
        <taxon>Bacillales</taxon>
        <taxon>Bacillaceae</taxon>
        <taxon>Alkalibacillus</taxon>
    </lineage>
</organism>